<feature type="domain" description="DUF2089" evidence="2">
    <location>
        <begin position="9"/>
        <end position="40"/>
    </location>
</feature>
<proteinExistence type="predicted"/>
<evidence type="ECO:0008006" key="4">
    <source>
        <dbReference type="Google" id="ProtNLM"/>
    </source>
</evidence>
<sequence length="126" mass="14095">MNYSPPSRCAVCGSEMNITRLTCKNCKTELTGTFSPCKYCTLSEKHKLFLDTFLKCRGNIKEVERSLSISYPTVKSLLDDLLTQLFPTEGTSAKEGVMTTSDILDMLEKNEISADEAARLIKEINE</sequence>
<evidence type="ECO:0000313" key="3">
    <source>
        <dbReference type="EMBL" id="MPN11019.1"/>
    </source>
</evidence>
<feature type="domain" description="DUF2089" evidence="1">
    <location>
        <begin position="42"/>
        <end position="85"/>
    </location>
</feature>
<dbReference type="AlphaFoldDB" id="A0A645FCE9"/>
<reference evidence="3" key="1">
    <citation type="submission" date="2019-08" db="EMBL/GenBank/DDBJ databases">
        <authorList>
            <person name="Kucharzyk K."/>
            <person name="Murdoch R.W."/>
            <person name="Higgins S."/>
            <person name="Loffler F."/>
        </authorList>
    </citation>
    <scope>NUCLEOTIDE SEQUENCE</scope>
</reference>
<accession>A0A645FCE9</accession>
<organism evidence="3">
    <name type="scientific">bioreactor metagenome</name>
    <dbReference type="NCBI Taxonomy" id="1076179"/>
    <lineage>
        <taxon>unclassified sequences</taxon>
        <taxon>metagenomes</taxon>
        <taxon>ecological metagenomes</taxon>
    </lineage>
</organism>
<dbReference type="EMBL" id="VSSQ01057213">
    <property type="protein sequence ID" value="MPN11019.1"/>
    <property type="molecule type" value="Genomic_DNA"/>
</dbReference>
<dbReference type="InterPro" id="IPR018658">
    <property type="entry name" value="DUF2089"/>
</dbReference>
<evidence type="ECO:0000259" key="1">
    <source>
        <dbReference type="Pfam" id="PF09862"/>
    </source>
</evidence>
<name>A0A645FCE9_9ZZZZ</name>
<gene>
    <name evidence="3" type="ORF">SDC9_158317</name>
</gene>
<dbReference type="Pfam" id="PF09862">
    <property type="entry name" value="DUF2089"/>
    <property type="match status" value="1"/>
</dbReference>
<dbReference type="InterPro" id="IPR053957">
    <property type="entry name" value="DUF2089_Zn_ribbon"/>
</dbReference>
<evidence type="ECO:0000259" key="2">
    <source>
        <dbReference type="Pfam" id="PF22747"/>
    </source>
</evidence>
<protein>
    <recommendedName>
        <fullName evidence="4">DUF2089 domain-containing protein</fullName>
    </recommendedName>
</protein>
<comment type="caution">
    <text evidence="3">The sequence shown here is derived from an EMBL/GenBank/DDBJ whole genome shotgun (WGS) entry which is preliminary data.</text>
</comment>
<dbReference type="Pfam" id="PF22747">
    <property type="entry name" value="Zn_ribbon_DUF2089"/>
    <property type="match status" value="1"/>
</dbReference>